<sequence>MKEMLRKYHWQSALWENIDEAPGINMKDSTFQNNDLEYYDNIYTDKSHYDSYAKLNSESTQLLPIKGFQTPIILRKISPQNESQFSYNHEGNGITENQKTSASDIYQEQEIATLCTPGNMDLNDAKISSTVNAHRTFYHDNKTGEEILASPTTQTSMNEKINNEGSLYSKSKTKCSSGQRVLEEREDVPMRPEHVNDRLHIERHESISGEDILSKISYENKHLFSDPKGTERANENVPFLYEYENTKNDHSTVDNMKIPSNIKEYSEKVAISEAAHQSVKHEVSQSSSGRNLLKEDLTTKCKEERLQSPYQIIEEMENLQSNVSLTKSSINSTLKRIANTNKYISPTDNFLEQSNLEIQQPDNQVNIVDDNNQNLISDNNCSEITSNELLSQRSETDDEKLQLRKIIQQGGRSGSASSLSITEQLSQSHSKWTSSFRKSYKAKDMNEGNMFNANFDKLQGTGNLISKDYKVEKHKLVDKAAMDYESDFEVSDVEGLSISASSLTSTTIPDDLVTPGEEEF</sequence>
<keyword evidence="2" id="KW-1185">Reference proteome</keyword>
<dbReference type="AlphaFoldDB" id="A0AAN8XGM1"/>
<proteinExistence type="predicted"/>
<accession>A0AAN8XGM1</accession>
<dbReference type="Proteomes" id="UP001381693">
    <property type="component" value="Unassembled WGS sequence"/>
</dbReference>
<reference evidence="1 2" key="1">
    <citation type="submission" date="2023-11" db="EMBL/GenBank/DDBJ databases">
        <title>Halocaridina rubra genome assembly.</title>
        <authorList>
            <person name="Smith C."/>
        </authorList>
    </citation>
    <scope>NUCLEOTIDE SEQUENCE [LARGE SCALE GENOMIC DNA]</scope>
    <source>
        <strain evidence="1">EP-1</strain>
        <tissue evidence="1">Whole</tissue>
    </source>
</reference>
<name>A0AAN8XGM1_HALRR</name>
<evidence type="ECO:0000313" key="2">
    <source>
        <dbReference type="Proteomes" id="UP001381693"/>
    </source>
</evidence>
<dbReference type="EMBL" id="JAXCGZ010008177">
    <property type="protein sequence ID" value="KAK7077869.1"/>
    <property type="molecule type" value="Genomic_DNA"/>
</dbReference>
<gene>
    <name evidence="1" type="ORF">SK128_024774</name>
</gene>
<evidence type="ECO:0000313" key="1">
    <source>
        <dbReference type="EMBL" id="KAK7077869.1"/>
    </source>
</evidence>
<protein>
    <submittedName>
        <fullName evidence="1">Uncharacterized protein</fullName>
    </submittedName>
</protein>
<organism evidence="1 2">
    <name type="scientific">Halocaridina rubra</name>
    <name type="common">Hawaiian red shrimp</name>
    <dbReference type="NCBI Taxonomy" id="373956"/>
    <lineage>
        <taxon>Eukaryota</taxon>
        <taxon>Metazoa</taxon>
        <taxon>Ecdysozoa</taxon>
        <taxon>Arthropoda</taxon>
        <taxon>Crustacea</taxon>
        <taxon>Multicrustacea</taxon>
        <taxon>Malacostraca</taxon>
        <taxon>Eumalacostraca</taxon>
        <taxon>Eucarida</taxon>
        <taxon>Decapoda</taxon>
        <taxon>Pleocyemata</taxon>
        <taxon>Caridea</taxon>
        <taxon>Atyoidea</taxon>
        <taxon>Atyidae</taxon>
        <taxon>Halocaridina</taxon>
    </lineage>
</organism>
<comment type="caution">
    <text evidence="1">The sequence shown here is derived from an EMBL/GenBank/DDBJ whole genome shotgun (WGS) entry which is preliminary data.</text>
</comment>